<feature type="compositionally biased region" description="Low complexity" evidence="6">
    <location>
        <begin position="196"/>
        <end position="207"/>
    </location>
</feature>
<feature type="compositionally biased region" description="Polar residues" evidence="6">
    <location>
        <begin position="178"/>
        <end position="188"/>
    </location>
</feature>
<evidence type="ECO:0000256" key="6">
    <source>
        <dbReference type="SAM" id="MobiDB-lite"/>
    </source>
</evidence>
<evidence type="ECO:0000256" key="1">
    <source>
        <dbReference type="ARBA" id="ARBA00004141"/>
    </source>
</evidence>
<comment type="subcellular location">
    <subcellularLocation>
        <location evidence="1">Membrane</location>
        <topology evidence="1">Multi-pass membrane protein</topology>
    </subcellularLocation>
</comment>
<evidence type="ECO:0000313" key="9">
    <source>
        <dbReference type="Proteomes" id="UP001530293"/>
    </source>
</evidence>
<evidence type="ECO:0000313" key="8">
    <source>
        <dbReference type="EMBL" id="KAL3759966.1"/>
    </source>
</evidence>
<evidence type="ECO:0000256" key="5">
    <source>
        <dbReference type="ARBA" id="ARBA00023136"/>
    </source>
</evidence>
<protein>
    <recommendedName>
        <fullName evidence="10">Protein YIP</fullName>
    </recommendedName>
</protein>
<accession>A0ABD3MDF8</accession>
<dbReference type="PANTHER" id="PTHR21236">
    <property type="entry name" value="GOLGI MEMBRANE PROTEIN YIP1"/>
    <property type="match status" value="1"/>
</dbReference>
<feature type="transmembrane region" description="Helical" evidence="7">
    <location>
        <begin position="375"/>
        <end position="395"/>
    </location>
</feature>
<keyword evidence="3 7" id="KW-0812">Transmembrane</keyword>
<keyword evidence="4 7" id="KW-1133">Transmembrane helix</keyword>
<feature type="region of interest" description="Disordered" evidence="6">
    <location>
        <begin position="1"/>
        <end position="114"/>
    </location>
</feature>
<feature type="compositionally biased region" description="Low complexity" evidence="6">
    <location>
        <begin position="14"/>
        <end position="35"/>
    </location>
</feature>
<comment type="similarity">
    <text evidence="2">Belongs to the YIP1 family.</text>
</comment>
<dbReference type="PANTHER" id="PTHR21236:SF2">
    <property type="entry name" value="PROTEIN YIPF"/>
    <property type="match status" value="1"/>
</dbReference>
<dbReference type="AlphaFoldDB" id="A0ABD3MDF8"/>
<evidence type="ECO:0000256" key="7">
    <source>
        <dbReference type="SAM" id="Phobius"/>
    </source>
</evidence>
<dbReference type="GO" id="GO:0016020">
    <property type="term" value="C:membrane"/>
    <property type="evidence" value="ECO:0007669"/>
    <property type="project" value="UniProtKB-SubCell"/>
</dbReference>
<evidence type="ECO:0000256" key="2">
    <source>
        <dbReference type="ARBA" id="ARBA00010596"/>
    </source>
</evidence>
<feature type="transmembrane region" description="Helical" evidence="7">
    <location>
        <begin position="344"/>
        <end position="363"/>
    </location>
</feature>
<feature type="region of interest" description="Disordered" evidence="6">
    <location>
        <begin position="178"/>
        <end position="207"/>
    </location>
</feature>
<gene>
    <name evidence="8" type="ORF">ACHAWU_000589</name>
</gene>
<feature type="compositionally biased region" description="Low complexity" evidence="6">
    <location>
        <begin position="47"/>
        <end position="76"/>
    </location>
</feature>
<sequence>MHTNYNAGGGGGYYSSAATGAASTTASTTSSSTDATRQRLGLQQSKRPAPTATAAAAAAAAASSMMSSSTRSSSSSDDWFNSPGISATATANRAAAPPPPRPAPSSGSGFYSMPTTATTTSSAATAGSIGGGIGSGIGSYGNTYNNPYGSSTAGGSSSSATGSGSYYGQTGTSTSGLYATQSSSTQQAIPPASAFGTTTSNSTMSGSIGMNSNTNMYDMGGPIGGGVSSSLAPNSGAAAAPTPHVFDPRAAAAAKKAETSDSNNIASPTYEEDYDNEPPLLEELGVNFPHIYSKSRAVLFPFGKHAKSLESGFIENDADLAGPLAFALGLGGELLLSGKLHFGYVYGFGVSGCLAMTFLLNLLNPHGAVSMWTVISILGYALLPVNLLAGINMILRVHKLGLYGMILAVLTIVWCTTASARLFERGCNMRAQRFLVAYPTALLYSAFVNSSKKCGKDRSGAAQNATSMLLLEHCSANRYYGIRMHKSRKYYLAERKAGHTNNNT</sequence>
<reference evidence="8 9" key="1">
    <citation type="submission" date="2024-10" db="EMBL/GenBank/DDBJ databases">
        <title>Updated reference genomes for cyclostephanoid diatoms.</title>
        <authorList>
            <person name="Roberts W.R."/>
            <person name="Alverson A.J."/>
        </authorList>
    </citation>
    <scope>NUCLEOTIDE SEQUENCE [LARGE SCALE GENOMIC DNA]</scope>
    <source>
        <strain evidence="8 9">AJA232-27</strain>
    </source>
</reference>
<keyword evidence="5 7" id="KW-0472">Membrane</keyword>
<evidence type="ECO:0000256" key="3">
    <source>
        <dbReference type="ARBA" id="ARBA00022692"/>
    </source>
</evidence>
<proteinExistence type="inferred from homology"/>
<dbReference type="Proteomes" id="UP001530293">
    <property type="component" value="Unassembled WGS sequence"/>
</dbReference>
<comment type="caution">
    <text evidence="8">The sequence shown here is derived from an EMBL/GenBank/DDBJ whole genome shotgun (WGS) entry which is preliminary data.</text>
</comment>
<evidence type="ECO:0000256" key="4">
    <source>
        <dbReference type="ARBA" id="ARBA00022989"/>
    </source>
</evidence>
<evidence type="ECO:0008006" key="10">
    <source>
        <dbReference type="Google" id="ProtNLM"/>
    </source>
</evidence>
<dbReference type="EMBL" id="JALLBG020000195">
    <property type="protein sequence ID" value="KAL3759966.1"/>
    <property type="molecule type" value="Genomic_DNA"/>
</dbReference>
<feature type="transmembrane region" description="Helical" evidence="7">
    <location>
        <begin position="401"/>
        <end position="423"/>
    </location>
</feature>
<name>A0ABD3MDF8_9STRA</name>
<keyword evidence="9" id="KW-1185">Reference proteome</keyword>
<organism evidence="8 9">
    <name type="scientific">Discostella pseudostelligera</name>
    <dbReference type="NCBI Taxonomy" id="259834"/>
    <lineage>
        <taxon>Eukaryota</taxon>
        <taxon>Sar</taxon>
        <taxon>Stramenopiles</taxon>
        <taxon>Ochrophyta</taxon>
        <taxon>Bacillariophyta</taxon>
        <taxon>Coscinodiscophyceae</taxon>
        <taxon>Thalassiosirophycidae</taxon>
        <taxon>Stephanodiscales</taxon>
        <taxon>Stephanodiscaceae</taxon>
        <taxon>Discostella</taxon>
    </lineage>
</organism>
<dbReference type="InterPro" id="IPR045231">
    <property type="entry name" value="Yip1/4-like"/>
</dbReference>